<accession>A0A1S1NA23</accession>
<dbReference type="GO" id="GO:0046685">
    <property type="term" value="P:response to arsenic-containing substance"/>
    <property type="evidence" value="ECO:0007669"/>
    <property type="project" value="UniProtKB-KW"/>
</dbReference>
<dbReference type="STRING" id="327939.BIW53_04150"/>
<reference evidence="6 7" key="1">
    <citation type="submission" date="2016-10" db="EMBL/GenBank/DDBJ databases">
        <title>Pseudoalteromonas amylolytica sp. nov., isolated from the surface seawater.</title>
        <authorList>
            <person name="Wu Y.-H."/>
            <person name="Cheng H."/>
            <person name="Jin X.-B."/>
            <person name="Wang C.-S."/>
            <person name="Xu X.-W."/>
        </authorList>
    </citation>
    <scope>NUCLEOTIDE SEQUENCE [LARGE SCALE GENOMIC DNA]</scope>
    <source>
        <strain evidence="6 7">JCM 12483</strain>
    </source>
</reference>
<protein>
    <submittedName>
        <fullName evidence="6">Transcriptional regulator</fullName>
    </submittedName>
</protein>
<name>A0A1S1NA23_9GAMM</name>
<evidence type="ECO:0000256" key="1">
    <source>
        <dbReference type="ARBA" id="ARBA00022849"/>
    </source>
</evidence>
<evidence type="ECO:0000256" key="3">
    <source>
        <dbReference type="ARBA" id="ARBA00023125"/>
    </source>
</evidence>
<dbReference type="InterPro" id="IPR036390">
    <property type="entry name" value="WH_DNA-bd_sf"/>
</dbReference>
<keyword evidence="3" id="KW-0238">DNA-binding</keyword>
<keyword evidence="4" id="KW-0804">Transcription</keyword>
<dbReference type="PROSITE" id="PS50987">
    <property type="entry name" value="HTH_ARSR_2"/>
    <property type="match status" value="1"/>
</dbReference>
<dbReference type="PANTHER" id="PTHR33154">
    <property type="entry name" value="TRANSCRIPTIONAL REGULATOR, ARSR FAMILY"/>
    <property type="match status" value="1"/>
</dbReference>
<dbReference type="InterPro" id="IPR011991">
    <property type="entry name" value="ArsR-like_HTH"/>
</dbReference>
<dbReference type="SUPFAM" id="SSF46785">
    <property type="entry name" value="Winged helix' DNA-binding domain"/>
    <property type="match status" value="1"/>
</dbReference>
<dbReference type="EMBL" id="MNAN01000026">
    <property type="protein sequence ID" value="OHU96528.1"/>
    <property type="molecule type" value="Genomic_DNA"/>
</dbReference>
<organism evidence="6 7">
    <name type="scientific">Pseudoalteromonas byunsanensis</name>
    <dbReference type="NCBI Taxonomy" id="327939"/>
    <lineage>
        <taxon>Bacteria</taxon>
        <taxon>Pseudomonadati</taxon>
        <taxon>Pseudomonadota</taxon>
        <taxon>Gammaproteobacteria</taxon>
        <taxon>Alteromonadales</taxon>
        <taxon>Pseudoalteromonadaceae</taxon>
        <taxon>Pseudoalteromonas</taxon>
    </lineage>
</organism>
<dbReference type="SMART" id="SM00418">
    <property type="entry name" value="HTH_ARSR"/>
    <property type="match status" value="1"/>
</dbReference>
<keyword evidence="2" id="KW-0805">Transcription regulation</keyword>
<keyword evidence="1" id="KW-0059">Arsenical resistance</keyword>
<evidence type="ECO:0000313" key="6">
    <source>
        <dbReference type="EMBL" id="OHU96528.1"/>
    </source>
</evidence>
<dbReference type="RefSeq" id="WP_070990557.1">
    <property type="nucleotide sequence ID" value="NZ_CBCSHD010000001.1"/>
</dbReference>
<dbReference type="InterPro" id="IPR001845">
    <property type="entry name" value="HTH_ArsR_DNA-bd_dom"/>
</dbReference>
<dbReference type="OrthoDB" id="9793058at2"/>
<sequence length="116" mass="13480">MDLLTFYKALADNTRLQCLLLIEQEQELCVCELMAALELSQPKISRHLAQLKKVGILTDRKHKQWVYYRIDEHLADWVKGIITQTYEHNKSFLQIATDKLNSMGSRPERVASCCNN</sequence>
<dbReference type="PRINTS" id="PR00778">
    <property type="entry name" value="HTHARSR"/>
</dbReference>
<evidence type="ECO:0000259" key="5">
    <source>
        <dbReference type="PROSITE" id="PS50987"/>
    </source>
</evidence>
<comment type="caution">
    <text evidence="6">The sequence shown here is derived from an EMBL/GenBank/DDBJ whole genome shotgun (WGS) entry which is preliminary data.</text>
</comment>
<dbReference type="GO" id="GO:0003700">
    <property type="term" value="F:DNA-binding transcription factor activity"/>
    <property type="evidence" value="ECO:0007669"/>
    <property type="project" value="InterPro"/>
</dbReference>
<dbReference type="PANTHER" id="PTHR33154:SF18">
    <property type="entry name" value="ARSENICAL RESISTANCE OPERON REPRESSOR"/>
    <property type="match status" value="1"/>
</dbReference>
<gene>
    <name evidence="6" type="ORF">BIW53_04150</name>
</gene>
<evidence type="ECO:0000256" key="2">
    <source>
        <dbReference type="ARBA" id="ARBA00023015"/>
    </source>
</evidence>
<evidence type="ECO:0000313" key="7">
    <source>
        <dbReference type="Proteomes" id="UP000180253"/>
    </source>
</evidence>
<dbReference type="NCBIfam" id="NF033788">
    <property type="entry name" value="HTH_metalloreg"/>
    <property type="match status" value="1"/>
</dbReference>
<proteinExistence type="predicted"/>
<dbReference type="FunFam" id="1.10.10.10:FF:000279">
    <property type="entry name" value="Transcriptional regulator, ArsR family"/>
    <property type="match status" value="1"/>
</dbReference>
<dbReference type="Proteomes" id="UP000180253">
    <property type="component" value="Unassembled WGS sequence"/>
</dbReference>
<dbReference type="InterPro" id="IPR051081">
    <property type="entry name" value="HTH_MetalResp_TranReg"/>
</dbReference>
<feature type="domain" description="HTH arsR-type" evidence="5">
    <location>
        <begin position="1"/>
        <end position="89"/>
    </location>
</feature>
<dbReference type="NCBIfam" id="NF007528">
    <property type="entry name" value="PRK10141.1"/>
    <property type="match status" value="1"/>
</dbReference>
<dbReference type="Gene3D" id="1.10.10.10">
    <property type="entry name" value="Winged helix-like DNA-binding domain superfamily/Winged helix DNA-binding domain"/>
    <property type="match status" value="1"/>
</dbReference>
<dbReference type="Pfam" id="PF01022">
    <property type="entry name" value="HTH_5"/>
    <property type="match status" value="1"/>
</dbReference>
<dbReference type="CDD" id="cd00090">
    <property type="entry name" value="HTH_ARSR"/>
    <property type="match status" value="1"/>
</dbReference>
<dbReference type="InterPro" id="IPR036388">
    <property type="entry name" value="WH-like_DNA-bd_sf"/>
</dbReference>
<dbReference type="AlphaFoldDB" id="A0A1S1NA23"/>
<evidence type="ECO:0000256" key="4">
    <source>
        <dbReference type="ARBA" id="ARBA00023163"/>
    </source>
</evidence>
<keyword evidence="7" id="KW-1185">Reference proteome</keyword>
<dbReference type="GO" id="GO:0003677">
    <property type="term" value="F:DNA binding"/>
    <property type="evidence" value="ECO:0007669"/>
    <property type="project" value="UniProtKB-KW"/>
</dbReference>